<reference evidence="6" key="2">
    <citation type="submission" date="2025-09" db="UniProtKB">
        <authorList>
            <consortium name="Ensembl"/>
        </authorList>
    </citation>
    <scope>IDENTIFICATION</scope>
</reference>
<organism evidence="6 7">
    <name type="scientific">Maylandia zebra</name>
    <name type="common">zebra mbuna</name>
    <dbReference type="NCBI Taxonomy" id="106582"/>
    <lineage>
        <taxon>Eukaryota</taxon>
        <taxon>Metazoa</taxon>
        <taxon>Chordata</taxon>
        <taxon>Craniata</taxon>
        <taxon>Vertebrata</taxon>
        <taxon>Euteleostomi</taxon>
        <taxon>Actinopterygii</taxon>
        <taxon>Neopterygii</taxon>
        <taxon>Teleostei</taxon>
        <taxon>Neoteleostei</taxon>
        <taxon>Acanthomorphata</taxon>
        <taxon>Ovalentaria</taxon>
        <taxon>Cichlomorphae</taxon>
        <taxon>Cichliformes</taxon>
        <taxon>Cichlidae</taxon>
        <taxon>African cichlids</taxon>
        <taxon>Pseudocrenilabrinae</taxon>
        <taxon>Haplochromini</taxon>
        <taxon>Maylandia</taxon>
        <taxon>Maylandia zebra complex</taxon>
    </lineage>
</organism>
<dbReference type="Proteomes" id="UP000265160">
    <property type="component" value="Unplaced"/>
</dbReference>
<evidence type="ECO:0000313" key="7">
    <source>
        <dbReference type="Proteomes" id="UP000265160"/>
    </source>
</evidence>
<dbReference type="GeneTree" id="ENSGT01150000288151"/>
<dbReference type="SMART" id="SM00408">
    <property type="entry name" value="IGc2"/>
    <property type="match status" value="1"/>
</dbReference>
<dbReference type="GO" id="GO:0050852">
    <property type="term" value="P:T cell receptor signaling pathway"/>
    <property type="evidence" value="ECO:0007669"/>
    <property type="project" value="TreeGrafter"/>
</dbReference>
<dbReference type="InterPro" id="IPR003598">
    <property type="entry name" value="Ig_sub2"/>
</dbReference>
<keyword evidence="7" id="KW-1185">Reference proteome</keyword>
<keyword evidence="3" id="KW-0393">Immunoglobulin domain</keyword>
<dbReference type="Ensembl" id="ENSMZET00005035402.1">
    <property type="protein sequence ID" value="ENSMZEP00005034201.1"/>
    <property type="gene ID" value="ENSMZEG00005025564.1"/>
</dbReference>
<dbReference type="GO" id="GO:0005102">
    <property type="term" value="F:signaling receptor binding"/>
    <property type="evidence" value="ECO:0007669"/>
    <property type="project" value="TreeGrafter"/>
</dbReference>
<dbReference type="PANTHER" id="PTHR24100">
    <property type="entry name" value="BUTYROPHILIN"/>
    <property type="match status" value="1"/>
</dbReference>
<evidence type="ECO:0000256" key="2">
    <source>
        <dbReference type="ARBA" id="ARBA00023136"/>
    </source>
</evidence>
<keyword evidence="4" id="KW-1133">Transmembrane helix</keyword>
<dbReference type="SMART" id="SM00409">
    <property type="entry name" value="IG"/>
    <property type="match status" value="1"/>
</dbReference>
<keyword evidence="4" id="KW-0812">Transmembrane</keyword>
<feature type="transmembrane region" description="Helical" evidence="4">
    <location>
        <begin position="140"/>
        <end position="162"/>
    </location>
</feature>
<dbReference type="Gene3D" id="2.60.40.10">
    <property type="entry name" value="Immunoglobulins"/>
    <property type="match status" value="1"/>
</dbReference>
<dbReference type="PANTHER" id="PTHR24100:SF151">
    <property type="entry name" value="ICOS LIGAND"/>
    <property type="match status" value="1"/>
</dbReference>
<dbReference type="InterPro" id="IPR013783">
    <property type="entry name" value="Ig-like_fold"/>
</dbReference>
<protein>
    <recommendedName>
        <fullName evidence="5">Ig-like domain-containing protein</fullName>
    </recommendedName>
</protein>
<dbReference type="InterPro" id="IPR013106">
    <property type="entry name" value="Ig_V-set"/>
</dbReference>
<dbReference type="SUPFAM" id="SSF48726">
    <property type="entry name" value="Immunoglobulin"/>
    <property type="match status" value="1"/>
</dbReference>
<dbReference type="Pfam" id="PF07686">
    <property type="entry name" value="V-set"/>
    <property type="match status" value="1"/>
</dbReference>
<dbReference type="InterPro" id="IPR036179">
    <property type="entry name" value="Ig-like_dom_sf"/>
</dbReference>
<dbReference type="GO" id="GO:0009897">
    <property type="term" value="C:external side of plasma membrane"/>
    <property type="evidence" value="ECO:0007669"/>
    <property type="project" value="TreeGrafter"/>
</dbReference>
<accession>A0A3P9DJ74</accession>
<dbReference type="AlphaFoldDB" id="A0A3P9DJ74"/>
<sequence>QYGGSKYASYYHDALFLCFNLLSSTRHPLSRSQKNITAHSGQDVTFLCRAPNNKTIHVKWSRTDLGEEYVLLYRDDVFVPGNQHQSFQNRVDLQDRQMKDGDVSLILKNVTTADAGTYECKVLVGKEMRLSNTITLTEKLYFLIAGLSVVAVLFAVGFFLIYRKRKAQQKLGSYEPPIELQPV</sequence>
<reference evidence="6" key="1">
    <citation type="submission" date="2025-08" db="UniProtKB">
        <authorList>
            <consortium name="Ensembl"/>
        </authorList>
    </citation>
    <scope>IDENTIFICATION</scope>
</reference>
<dbReference type="InterPro" id="IPR050504">
    <property type="entry name" value="IgSF_BTN/MOG"/>
</dbReference>
<dbReference type="PROSITE" id="PS50835">
    <property type="entry name" value="IG_LIKE"/>
    <property type="match status" value="1"/>
</dbReference>
<dbReference type="GO" id="GO:0001817">
    <property type="term" value="P:regulation of cytokine production"/>
    <property type="evidence" value="ECO:0007669"/>
    <property type="project" value="TreeGrafter"/>
</dbReference>
<evidence type="ECO:0000256" key="4">
    <source>
        <dbReference type="SAM" id="Phobius"/>
    </source>
</evidence>
<dbReference type="SMART" id="SM00406">
    <property type="entry name" value="IGv"/>
    <property type="match status" value="1"/>
</dbReference>
<evidence type="ECO:0000256" key="1">
    <source>
        <dbReference type="ARBA" id="ARBA00004370"/>
    </source>
</evidence>
<dbReference type="InterPro" id="IPR003599">
    <property type="entry name" value="Ig_sub"/>
</dbReference>
<evidence type="ECO:0000256" key="3">
    <source>
        <dbReference type="ARBA" id="ARBA00023319"/>
    </source>
</evidence>
<proteinExistence type="predicted"/>
<evidence type="ECO:0000313" key="6">
    <source>
        <dbReference type="Ensembl" id="ENSMZEP00005034201.1"/>
    </source>
</evidence>
<comment type="subcellular location">
    <subcellularLocation>
        <location evidence="1">Membrane</location>
    </subcellularLocation>
</comment>
<feature type="domain" description="Ig-like" evidence="5">
    <location>
        <begin position="28"/>
        <end position="131"/>
    </location>
</feature>
<name>A0A3P9DJ74_9CICH</name>
<dbReference type="InterPro" id="IPR007110">
    <property type="entry name" value="Ig-like_dom"/>
</dbReference>
<evidence type="ECO:0000259" key="5">
    <source>
        <dbReference type="PROSITE" id="PS50835"/>
    </source>
</evidence>
<keyword evidence="2 4" id="KW-0472">Membrane</keyword>